<comment type="similarity">
    <text evidence="1">Belongs to the SDHAF4 family.</text>
</comment>
<accession>A0ABQ7J6A7</accession>
<gene>
    <name evidence="3" type="ORF">IE077_000869</name>
</gene>
<evidence type="ECO:0000313" key="4">
    <source>
        <dbReference type="Proteomes" id="UP000823046"/>
    </source>
</evidence>
<feature type="region of interest" description="Disordered" evidence="2">
    <location>
        <begin position="125"/>
        <end position="156"/>
    </location>
</feature>
<dbReference type="Proteomes" id="UP000823046">
    <property type="component" value="Unassembled WGS sequence"/>
</dbReference>
<sequence length="220" mass="24376">MPGFNKNVRSALISAIKIWYPCKTSLSCEINNVSSRGRPFLLTKLCSDRFFDSRMQTEKLFCRGRTFTAERSTAEKTPEPATGDSIEVNNAKLIQNDAPSLAEHGDISSCEKSSSFTAPQLQVAEEASGNVDHEDSSQNSRVSTNSVDSGGNPVNSEKMETKVIFPTDSKVEEQMRDINSEGIDATEDQCSEFGEYGFRYKGQEPTKYGDWAHKGRVSDF</sequence>
<keyword evidence="4" id="KW-1185">Reference proteome</keyword>
<dbReference type="Pfam" id="PF07896">
    <property type="entry name" value="DUF1674"/>
    <property type="match status" value="1"/>
</dbReference>
<protein>
    <recommendedName>
        <fullName evidence="5">Succinate dehydrogenase assembly factor 4, mitochondrial</fullName>
    </recommendedName>
</protein>
<proteinExistence type="inferred from homology"/>
<name>A0ABQ7J6A7_9APIC</name>
<dbReference type="EMBL" id="JADAQX010000704">
    <property type="protein sequence ID" value="KAF8819536.1"/>
    <property type="molecule type" value="Genomic_DNA"/>
</dbReference>
<evidence type="ECO:0008006" key="5">
    <source>
        <dbReference type="Google" id="ProtNLM"/>
    </source>
</evidence>
<comment type="caution">
    <text evidence="3">The sequence shown here is derived from an EMBL/GenBank/DDBJ whole genome shotgun (WGS) entry which is preliminary data.</text>
</comment>
<feature type="compositionally biased region" description="Polar residues" evidence="2">
    <location>
        <begin position="137"/>
        <end position="155"/>
    </location>
</feature>
<reference evidence="3 4" key="1">
    <citation type="journal article" date="2020" name="bioRxiv">
        <title>Metabolic contributions of an alphaproteobacterial endosymbiont in the apicomplexan Cardiosporidium cionae.</title>
        <authorList>
            <person name="Hunter E.S."/>
            <person name="Paight C.J."/>
            <person name="Lane C.E."/>
        </authorList>
    </citation>
    <scope>NUCLEOTIDE SEQUENCE [LARGE SCALE GENOMIC DNA]</scope>
    <source>
        <strain evidence="3">ESH_2018</strain>
    </source>
</reference>
<evidence type="ECO:0000256" key="1">
    <source>
        <dbReference type="ARBA" id="ARBA00005701"/>
    </source>
</evidence>
<organism evidence="3 4">
    <name type="scientific">Cardiosporidium cionae</name>
    <dbReference type="NCBI Taxonomy" id="476202"/>
    <lineage>
        <taxon>Eukaryota</taxon>
        <taxon>Sar</taxon>
        <taxon>Alveolata</taxon>
        <taxon>Apicomplexa</taxon>
        <taxon>Aconoidasida</taxon>
        <taxon>Nephromycida</taxon>
        <taxon>Cardiosporidium</taxon>
    </lineage>
</organism>
<evidence type="ECO:0000313" key="3">
    <source>
        <dbReference type="EMBL" id="KAF8819536.1"/>
    </source>
</evidence>
<dbReference type="InterPro" id="IPR012875">
    <property type="entry name" value="SDHF4"/>
</dbReference>
<evidence type="ECO:0000256" key="2">
    <source>
        <dbReference type="SAM" id="MobiDB-lite"/>
    </source>
</evidence>